<proteinExistence type="predicted"/>
<evidence type="ECO:0000313" key="2">
    <source>
        <dbReference type="EMBL" id="MCI3279178.1"/>
    </source>
</evidence>
<comment type="caution">
    <text evidence="2">The sequence shown here is derived from an EMBL/GenBank/DDBJ whole genome shotgun (WGS) entry which is preliminary data.</text>
</comment>
<dbReference type="RefSeq" id="WP_242778927.1">
    <property type="nucleotide sequence ID" value="NZ_JALDAY010000024.1"/>
</dbReference>
<sequence>MKTTTLPSHCLPGALAPAQPVIPRPLWERHQLFQEPQFPDSLGLEDDGPEDDSED</sequence>
<accession>A0ABS9YPH3</accession>
<feature type="region of interest" description="Disordered" evidence="1">
    <location>
        <begin position="35"/>
        <end position="55"/>
    </location>
</feature>
<keyword evidence="3" id="KW-1185">Reference proteome</keyword>
<organism evidence="2 3">
    <name type="scientific">Streptomyces cylindrosporus</name>
    <dbReference type="NCBI Taxonomy" id="2927583"/>
    <lineage>
        <taxon>Bacteria</taxon>
        <taxon>Bacillati</taxon>
        <taxon>Actinomycetota</taxon>
        <taxon>Actinomycetes</taxon>
        <taxon>Kitasatosporales</taxon>
        <taxon>Streptomycetaceae</taxon>
        <taxon>Streptomyces</taxon>
    </lineage>
</organism>
<dbReference type="Proteomes" id="UP001165269">
    <property type="component" value="Unassembled WGS sequence"/>
</dbReference>
<protein>
    <submittedName>
        <fullName evidence="2">Uncharacterized protein</fullName>
    </submittedName>
</protein>
<reference evidence="2" key="1">
    <citation type="submission" date="2022-03" db="EMBL/GenBank/DDBJ databases">
        <title>Streptomyces 7R015 and 7R016 isolated from Barleria lupulina in Thailand.</title>
        <authorList>
            <person name="Kanchanasin P."/>
            <person name="Phongsopitanun W."/>
            <person name="Tanasupawat S."/>
        </authorList>
    </citation>
    <scope>NUCLEOTIDE SEQUENCE</scope>
    <source>
        <strain evidence="2">7R015</strain>
    </source>
</reference>
<evidence type="ECO:0000256" key="1">
    <source>
        <dbReference type="SAM" id="MobiDB-lite"/>
    </source>
</evidence>
<name>A0ABS9YPH3_9ACTN</name>
<evidence type="ECO:0000313" key="3">
    <source>
        <dbReference type="Proteomes" id="UP001165269"/>
    </source>
</evidence>
<dbReference type="EMBL" id="JALDAY010000024">
    <property type="protein sequence ID" value="MCI3279178.1"/>
    <property type="molecule type" value="Genomic_DNA"/>
</dbReference>
<gene>
    <name evidence="2" type="ORF">MQP27_49755</name>
</gene>
<feature type="compositionally biased region" description="Acidic residues" evidence="1">
    <location>
        <begin position="43"/>
        <end position="55"/>
    </location>
</feature>